<dbReference type="PROSITE" id="PS51318">
    <property type="entry name" value="TAT"/>
    <property type="match status" value="1"/>
</dbReference>
<dbReference type="PANTHER" id="PTHR11014">
    <property type="entry name" value="PEPTIDASE M20 FAMILY MEMBER"/>
    <property type="match status" value="1"/>
</dbReference>
<gene>
    <name evidence="2" type="ORF">SAMN05216270_101136</name>
</gene>
<dbReference type="InterPro" id="IPR002933">
    <property type="entry name" value="Peptidase_M20"/>
</dbReference>
<dbReference type="Gene3D" id="3.40.630.10">
    <property type="entry name" value="Zn peptidases"/>
    <property type="match status" value="2"/>
</dbReference>
<dbReference type="EMBL" id="FNAD01000001">
    <property type="protein sequence ID" value="SDC96273.1"/>
    <property type="molecule type" value="Genomic_DNA"/>
</dbReference>
<dbReference type="RefSeq" id="WP_091027227.1">
    <property type="nucleotide sequence ID" value="NZ_FNAD01000001.1"/>
</dbReference>
<dbReference type="InterPro" id="IPR006311">
    <property type="entry name" value="TAT_signal"/>
</dbReference>
<proteinExistence type="predicted"/>
<protein>
    <submittedName>
        <fullName evidence="2">Amidohydrolase</fullName>
    </submittedName>
</protein>
<accession>A0A1G6QVL5</accession>
<dbReference type="PANTHER" id="PTHR11014:SF63">
    <property type="entry name" value="METALLOPEPTIDASE, PUTATIVE (AFU_ORTHOLOGUE AFUA_6G09600)-RELATED"/>
    <property type="match status" value="1"/>
</dbReference>
<keyword evidence="1" id="KW-0732">Signal</keyword>
<keyword evidence="3" id="KW-1185">Reference proteome</keyword>
<dbReference type="Pfam" id="PF01546">
    <property type="entry name" value="Peptidase_M20"/>
    <property type="match status" value="1"/>
</dbReference>
<evidence type="ECO:0000313" key="3">
    <source>
        <dbReference type="Proteomes" id="UP000198949"/>
    </source>
</evidence>
<dbReference type="Proteomes" id="UP000198949">
    <property type="component" value="Unassembled WGS sequence"/>
</dbReference>
<organism evidence="2 3">
    <name type="scientific">Glycomyces harbinensis</name>
    <dbReference type="NCBI Taxonomy" id="58114"/>
    <lineage>
        <taxon>Bacteria</taxon>
        <taxon>Bacillati</taxon>
        <taxon>Actinomycetota</taxon>
        <taxon>Actinomycetes</taxon>
        <taxon>Glycomycetales</taxon>
        <taxon>Glycomycetaceae</taxon>
        <taxon>Glycomyces</taxon>
    </lineage>
</organism>
<dbReference type="InterPro" id="IPR017439">
    <property type="entry name" value="Amidohydrolase"/>
</dbReference>
<reference evidence="3" key="1">
    <citation type="submission" date="2016-10" db="EMBL/GenBank/DDBJ databases">
        <authorList>
            <person name="Varghese N."/>
            <person name="Submissions S."/>
        </authorList>
    </citation>
    <scope>NUCLEOTIDE SEQUENCE [LARGE SCALE GENOMIC DNA]</scope>
    <source>
        <strain evidence="3">CGMCC 4.3516</strain>
    </source>
</reference>
<dbReference type="OrthoDB" id="9777385at2"/>
<sequence>MSDNRNQTPELSRRIALGAAAAAAAVVASPAHAAAASGGGPDQDAIDAAVARIEADLFAFRADLHAHPEDSGEEGRTARKVAEQLRAAGLTVTTGVGGHGVVGVLKGAKRGRTVAYRADMDAVPTDAGPSHLCGHDIHTAVGVGIAVVLARLRRNLSGTVVFFFQPAEESLEGAQAMLDDGVLDWTDPVEIHALHCGALPVGEFGVNPGIGMPGLDRGTTTLSGPDAAERAAAFAEAVHGLATVSYPQSPAEFEVLVQALETPDGLLAEFVFSWADVGEPDAGGDVTVDFGYRCWPEERYLEVREEIDRIGGGHGADVSFPEDPFPALVCPVREGHELKRHLRRDLGEAAVHVLHAVVPFNGEDYSLFVDRLPGTYTYLGVGRPGAGILTYAPHSPLFDPDERSIGHGVRAMAGWLAARTCG</sequence>
<feature type="chain" id="PRO_5011506208" evidence="1">
    <location>
        <begin position="34"/>
        <end position="422"/>
    </location>
</feature>
<evidence type="ECO:0000313" key="2">
    <source>
        <dbReference type="EMBL" id="SDC96273.1"/>
    </source>
</evidence>
<dbReference type="AlphaFoldDB" id="A0A1G6QVL5"/>
<name>A0A1G6QVL5_9ACTN</name>
<evidence type="ECO:0000256" key="1">
    <source>
        <dbReference type="SAM" id="SignalP"/>
    </source>
</evidence>
<feature type="signal peptide" evidence="1">
    <location>
        <begin position="1"/>
        <end position="33"/>
    </location>
</feature>
<keyword evidence="2" id="KW-0378">Hydrolase</keyword>
<dbReference type="STRING" id="58114.SAMN05216270_101136"/>
<dbReference type="SUPFAM" id="SSF53187">
    <property type="entry name" value="Zn-dependent exopeptidases"/>
    <property type="match status" value="1"/>
</dbReference>
<dbReference type="GO" id="GO:0016787">
    <property type="term" value="F:hydrolase activity"/>
    <property type="evidence" value="ECO:0007669"/>
    <property type="project" value="UniProtKB-KW"/>
</dbReference>